<keyword evidence="1" id="KW-1133">Transmembrane helix</keyword>
<dbReference type="Proteomes" id="UP000010556">
    <property type="component" value="Unassembled WGS sequence"/>
</dbReference>
<evidence type="ECO:0008006" key="4">
    <source>
        <dbReference type="Google" id="ProtNLM"/>
    </source>
</evidence>
<name>L5MJU6_MYODS</name>
<dbReference type="InterPro" id="IPR031744">
    <property type="entry name" value="SMIM1"/>
</dbReference>
<keyword evidence="1" id="KW-0812">Transmembrane</keyword>
<keyword evidence="3" id="KW-1185">Reference proteome</keyword>
<dbReference type="Pfam" id="PF15875">
    <property type="entry name" value="DUF4731"/>
    <property type="match status" value="1"/>
</dbReference>
<organism evidence="2 3">
    <name type="scientific">Myotis davidii</name>
    <name type="common">David's myotis</name>
    <dbReference type="NCBI Taxonomy" id="225400"/>
    <lineage>
        <taxon>Eukaryota</taxon>
        <taxon>Metazoa</taxon>
        <taxon>Chordata</taxon>
        <taxon>Craniata</taxon>
        <taxon>Vertebrata</taxon>
        <taxon>Euteleostomi</taxon>
        <taxon>Mammalia</taxon>
        <taxon>Eutheria</taxon>
        <taxon>Laurasiatheria</taxon>
        <taxon>Chiroptera</taxon>
        <taxon>Yangochiroptera</taxon>
        <taxon>Vespertilionidae</taxon>
        <taxon>Myotis</taxon>
    </lineage>
</organism>
<evidence type="ECO:0000313" key="3">
    <source>
        <dbReference type="Proteomes" id="UP000010556"/>
    </source>
</evidence>
<accession>L5MJU6</accession>
<evidence type="ECO:0000256" key="1">
    <source>
        <dbReference type="SAM" id="Phobius"/>
    </source>
</evidence>
<dbReference type="KEGG" id="myd:102773172"/>
<proteinExistence type="predicted"/>
<dbReference type="PANTHER" id="PTHR38503">
    <property type="entry name" value="SMALL INTEGRAL MEMBRANE PROTEIN 1"/>
    <property type="match status" value="1"/>
</dbReference>
<protein>
    <recommendedName>
        <fullName evidence="4">Small integral membrane protein 1</fullName>
    </recommendedName>
</protein>
<evidence type="ECO:0000313" key="2">
    <source>
        <dbReference type="EMBL" id="ELK38582.1"/>
    </source>
</evidence>
<dbReference type="EMBL" id="KB098747">
    <property type="protein sequence ID" value="ELK38582.1"/>
    <property type="molecule type" value="Genomic_DNA"/>
</dbReference>
<dbReference type="eggNOG" id="ENOG502SASD">
    <property type="taxonomic scope" value="Eukaryota"/>
</dbReference>
<feature type="transmembrane region" description="Helical" evidence="1">
    <location>
        <begin position="49"/>
        <end position="69"/>
    </location>
</feature>
<dbReference type="AlphaFoldDB" id="L5MJU6"/>
<sequence length="73" mass="8066">MEPQDPSVQYSRWDEVSVGAASSPEEAPCCDRLSRKLCSGRLGVTMRMLGGVALFWVIFILGYVAGYLVHKCK</sequence>
<reference evidence="3" key="1">
    <citation type="journal article" date="2013" name="Science">
        <title>Comparative analysis of bat genomes provides insight into the evolution of flight and immunity.</title>
        <authorList>
            <person name="Zhang G."/>
            <person name="Cowled C."/>
            <person name="Shi Z."/>
            <person name="Huang Z."/>
            <person name="Bishop-Lilly K.A."/>
            <person name="Fang X."/>
            <person name="Wynne J.W."/>
            <person name="Xiong Z."/>
            <person name="Baker M.L."/>
            <person name="Zhao W."/>
            <person name="Tachedjian M."/>
            <person name="Zhu Y."/>
            <person name="Zhou P."/>
            <person name="Jiang X."/>
            <person name="Ng J."/>
            <person name="Yang L."/>
            <person name="Wu L."/>
            <person name="Xiao J."/>
            <person name="Feng Y."/>
            <person name="Chen Y."/>
            <person name="Sun X."/>
            <person name="Zhang Y."/>
            <person name="Marsh G.A."/>
            <person name="Crameri G."/>
            <person name="Broder C.C."/>
            <person name="Frey K.G."/>
            <person name="Wang L.F."/>
            <person name="Wang J."/>
        </authorList>
    </citation>
    <scope>NUCLEOTIDE SEQUENCE [LARGE SCALE GENOMIC DNA]</scope>
</reference>
<dbReference type="OrthoDB" id="8633453at2759"/>
<dbReference type="PANTHER" id="PTHR38503:SF1">
    <property type="entry name" value="SMALL INTEGRAL MEMBRANE PROTEIN 1"/>
    <property type="match status" value="1"/>
</dbReference>
<keyword evidence="1" id="KW-0472">Membrane</keyword>
<gene>
    <name evidence="2" type="ORF">MDA_GLEAN10003593</name>
</gene>